<name>A0A644ULE2_9ZZZZ</name>
<dbReference type="InterPro" id="IPR054170">
    <property type="entry name" value="RlmL_1st"/>
</dbReference>
<dbReference type="GO" id="GO:0003723">
    <property type="term" value="F:RNA binding"/>
    <property type="evidence" value="ECO:0007669"/>
    <property type="project" value="InterPro"/>
</dbReference>
<organism evidence="4">
    <name type="scientific">bioreactor metagenome</name>
    <dbReference type="NCBI Taxonomy" id="1076179"/>
    <lineage>
        <taxon>unclassified sequences</taxon>
        <taxon>metagenomes</taxon>
        <taxon>ecological metagenomes</taxon>
    </lineage>
</organism>
<evidence type="ECO:0000313" key="4">
    <source>
        <dbReference type="EMBL" id="MPL79784.1"/>
    </source>
</evidence>
<dbReference type="SUPFAM" id="SSF53335">
    <property type="entry name" value="S-adenosyl-L-methionine-dependent methyltransferases"/>
    <property type="match status" value="1"/>
</dbReference>
<feature type="domain" description="THUMP" evidence="3">
    <location>
        <begin position="56"/>
        <end position="167"/>
    </location>
</feature>
<dbReference type="Gene3D" id="3.30.2130.30">
    <property type="match status" value="1"/>
</dbReference>
<evidence type="ECO:0000256" key="2">
    <source>
        <dbReference type="ARBA" id="ARBA00022679"/>
    </source>
</evidence>
<dbReference type="CDD" id="cd11715">
    <property type="entry name" value="THUMP_AdoMetMT"/>
    <property type="match status" value="1"/>
</dbReference>
<dbReference type="Pfam" id="PF02926">
    <property type="entry name" value="THUMP"/>
    <property type="match status" value="1"/>
</dbReference>
<dbReference type="PANTHER" id="PTHR47313:SF1">
    <property type="entry name" value="RIBOSOMAL RNA LARGE SUBUNIT METHYLTRANSFERASE K_L"/>
    <property type="match status" value="1"/>
</dbReference>
<dbReference type="Pfam" id="PF22020">
    <property type="entry name" value="RlmL_1st"/>
    <property type="match status" value="1"/>
</dbReference>
<protein>
    <submittedName>
        <fullName evidence="4">Ribosomal RNA large subunit methyltransferase K/L</fullName>
    </submittedName>
</protein>
<keyword evidence="2 4" id="KW-0808">Transferase</keyword>
<proteinExistence type="predicted"/>
<dbReference type="Pfam" id="PF01170">
    <property type="entry name" value="UPF0020"/>
    <property type="match status" value="1"/>
</dbReference>
<dbReference type="Gene3D" id="3.40.50.150">
    <property type="entry name" value="Vaccinia Virus protein VP39"/>
    <property type="match status" value="1"/>
</dbReference>
<dbReference type="PROSITE" id="PS01261">
    <property type="entry name" value="UPF0020"/>
    <property type="match status" value="1"/>
</dbReference>
<reference evidence="4" key="1">
    <citation type="submission" date="2019-08" db="EMBL/GenBank/DDBJ databases">
        <authorList>
            <person name="Kucharzyk K."/>
            <person name="Murdoch R.W."/>
            <person name="Higgins S."/>
            <person name="Loffler F."/>
        </authorList>
    </citation>
    <scope>NUCLEOTIDE SEQUENCE</scope>
</reference>
<comment type="caution">
    <text evidence="4">The sequence shown here is derived from an EMBL/GenBank/DDBJ whole genome shotgun (WGS) entry which is preliminary data.</text>
</comment>
<dbReference type="InterPro" id="IPR000241">
    <property type="entry name" value="RlmKL-like_Mtase"/>
</dbReference>
<dbReference type="InterPro" id="IPR053943">
    <property type="entry name" value="RlmKL-like_Mtase_CS"/>
</dbReference>
<dbReference type="PROSITE" id="PS00092">
    <property type="entry name" value="N6_MTASE"/>
    <property type="match status" value="1"/>
</dbReference>
<gene>
    <name evidence="4" type="primary">rlmL_6</name>
    <name evidence="4" type="ORF">SDC9_25669</name>
</gene>
<dbReference type="GO" id="GO:0070043">
    <property type="term" value="F:rRNA (guanine-N7-)-methyltransferase activity"/>
    <property type="evidence" value="ECO:0007669"/>
    <property type="project" value="TreeGrafter"/>
</dbReference>
<keyword evidence="1 4" id="KW-0489">Methyltransferase</keyword>
<dbReference type="EMBL" id="VSSQ01000130">
    <property type="protein sequence ID" value="MPL79784.1"/>
    <property type="molecule type" value="Genomic_DNA"/>
</dbReference>
<sequence length="408" mass="47325">MSLLKKERKMEQKDFKMVAKTMFGLEDVLANELEALGAKNVEKLNRAVSFEGDMNMLYKANYQLRTAITILKPIYSFEANSDKELYDNIYKYKWEKLINADGVLSIEPSVYSSIFTHSLYASQKTKDAICDRFRRMFNQRPTLTKENPDLILNLHINENQVTVSLNSSGDSLHRRNYRLRAEMAPINEVLAAGLIQLSGWKRDCNFFDPMCGSGTMVIEAAMFAYNIPAQYYRYDFAFKKWADFSMPEFRRVRDEADKGIKEFDYEIWGSDISGSAIKTATENINNAKLHKDIQLFRSDIQEQDPPEGKTLIIMNPPYGQRIETDDLFNLYDIIGRVFKNKYSGNTAWLISSDLEAFKYVALRPSQKITVYNSNLECKFCKYDIYDGSKKAKKQQGNQEEQDYQEEQD</sequence>
<dbReference type="PROSITE" id="PS51165">
    <property type="entry name" value="THUMP"/>
    <property type="match status" value="1"/>
</dbReference>
<accession>A0A644ULE2</accession>
<dbReference type="AlphaFoldDB" id="A0A644ULE2"/>
<dbReference type="GO" id="GO:0008990">
    <property type="term" value="F:rRNA (guanine-N2-)-methyltransferase activity"/>
    <property type="evidence" value="ECO:0007669"/>
    <property type="project" value="TreeGrafter"/>
</dbReference>
<evidence type="ECO:0000259" key="3">
    <source>
        <dbReference type="PROSITE" id="PS51165"/>
    </source>
</evidence>
<dbReference type="SMART" id="SM00981">
    <property type="entry name" value="THUMP"/>
    <property type="match status" value="1"/>
</dbReference>
<dbReference type="InterPro" id="IPR002052">
    <property type="entry name" value="DNA_methylase_N6_adenine_CS"/>
</dbReference>
<dbReference type="InterPro" id="IPR029063">
    <property type="entry name" value="SAM-dependent_MTases_sf"/>
</dbReference>
<evidence type="ECO:0000256" key="1">
    <source>
        <dbReference type="ARBA" id="ARBA00022603"/>
    </source>
</evidence>
<dbReference type="InterPro" id="IPR004114">
    <property type="entry name" value="THUMP_dom"/>
</dbReference>
<dbReference type="PANTHER" id="PTHR47313">
    <property type="entry name" value="RIBOSOMAL RNA LARGE SUBUNIT METHYLTRANSFERASE K/L"/>
    <property type="match status" value="1"/>
</dbReference>